<gene>
    <name evidence="4" type="ORF">NYO98_06030</name>
</gene>
<evidence type="ECO:0000256" key="2">
    <source>
        <dbReference type="SAM" id="Phobius"/>
    </source>
</evidence>
<dbReference type="EMBL" id="JAPPUX010000001">
    <property type="protein sequence ID" value="MCY4725832.1"/>
    <property type="molecule type" value="Genomic_DNA"/>
</dbReference>
<feature type="region of interest" description="Disordered" evidence="1">
    <location>
        <begin position="63"/>
        <end position="88"/>
    </location>
</feature>
<dbReference type="InterPro" id="IPR019606">
    <property type="entry name" value="GerMN"/>
</dbReference>
<keyword evidence="2" id="KW-0472">Membrane</keyword>
<dbReference type="Pfam" id="PF10646">
    <property type="entry name" value="Germane"/>
    <property type="match status" value="1"/>
</dbReference>
<reference evidence="4" key="1">
    <citation type="submission" date="2022-08" db="EMBL/GenBank/DDBJ databases">
        <title>Genome sequencing of Nocardioides sp. STR2.</title>
        <authorList>
            <person name="So Y."/>
        </authorList>
    </citation>
    <scope>NUCLEOTIDE SEQUENCE</scope>
    <source>
        <strain evidence="4">STR2</strain>
    </source>
</reference>
<sequence length="334" mass="35011">MNDQLIRDLLHEVADDMEPADRLDAIRAATAPAGRRTRRGWWVAGGAGLVAASVVTALAVTTGGAPQTREPDPVGPASTAGTTATDGGTKTDPVAVYFVGDTASGPRLFSELRPEIDADSRVLLAIHAALGGDALDPDYRSPWPEGVVLRQWSDRPDGITVTLEGAPVKRPAGLSEEDARLALEQLVRTAQSVSGRGKVPVDVQIEQQVTDTILGVPTTAPLTGSPDRDVLAPVSLSEPFEGQVVDKDEKVLYVSGQGITSNNRLRITIDRVDGTDSAGDGTIKGVLRPDRHTTFGPAGFGLAGVDPGEYVVVAAVRSADGTTETDTRRITIVD</sequence>
<feature type="compositionally biased region" description="Low complexity" evidence="1">
    <location>
        <begin position="79"/>
        <end position="88"/>
    </location>
</feature>
<organism evidence="4 5">
    <name type="scientific">Nocardioides pini</name>
    <dbReference type="NCBI Taxonomy" id="2975053"/>
    <lineage>
        <taxon>Bacteria</taxon>
        <taxon>Bacillati</taxon>
        <taxon>Actinomycetota</taxon>
        <taxon>Actinomycetes</taxon>
        <taxon>Propionibacteriales</taxon>
        <taxon>Nocardioidaceae</taxon>
        <taxon>Nocardioides</taxon>
    </lineage>
</organism>
<keyword evidence="2" id="KW-1133">Transmembrane helix</keyword>
<evidence type="ECO:0000256" key="1">
    <source>
        <dbReference type="SAM" id="MobiDB-lite"/>
    </source>
</evidence>
<feature type="domain" description="GerMN" evidence="3">
    <location>
        <begin position="96"/>
        <end position="201"/>
    </location>
</feature>
<proteinExistence type="predicted"/>
<keyword evidence="5" id="KW-1185">Reference proteome</keyword>
<protein>
    <submittedName>
        <fullName evidence="4">GerMN domain-containing protein</fullName>
    </submittedName>
</protein>
<dbReference type="RefSeq" id="WP_268110615.1">
    <property type="nucleotide sequence ID" value="NZ_JAPPUX010000001.1"/>
</dbReference>
<name>A0ABT4CD76_9ACTN</name>
<feature type="transmembrane region" description="Helical" evidence="2">
    <location>
        <begin position="41"/>
        <end position="60"/>
    </location>
</feature>
<evidence type="ECO:0000313" key="5">
    <source>
        <dbReference type="Proteomes" id="UP001074726"/>
    </source>
</evidence>
<accession>A0ABT4CD76</accession>
<comment type="caution">
    <text evidence="4">The sequence shown here is derived from an EMBL/GenBank/DDBJ whole genome shotgun (WGS) entry which is preliminary data.</text>
</comment>
<evidence type="ECO:0000259" key="3">
    <source>
        <dbReference type="Pfam" id="PF10646"/>
    </source>
</evidence>
<evidence type="ECO:0000313" key="4">
    <source>
        <dbReference type="EMBL" id="MCY4725832.1"/>
    </source>
</evidence>
<dbReference type="Proteomes" id="UP001074726">
    <property type="component" value="Unassembled WGS sequence"/>
</dbReference>
<keyword evidence="2" id="KW-0812">Transmembrane</keyword>